<accession>A0A5C6FHM9</accession>
<evidence type="ECO:0008006" key="3">
    <source>
        <dbReference type="Google" id="ProtNLM"/>
    </source>
</evidence>
<evidence type="ECO:0000313" key="1">
    <source>
        <dbReference type="EMBL" id="TWU59536.1"/>
    </source>
</evidence>
<proteinExistence type="predicted"/>
<protein>
    <recommendedName>
        <fullName evidence="3">PIN domain-containing protein</fullName>
    </recommendedName>
</protein>
<dbReference type="CDD" id="cd18687">
    <property type="entry name" value="PIN_VapC-like"/>
    <property type="match status" value="1"/>
</dbReference>
<dbReference type="SUPFAM" id="SSF88723">
    <property type="entry name" value="PIN domain-like"/>
    <property type="match status" value="1"/>
</dbReference>
<dbReference type="AlphaFoldDB" id="A0A5C6FHM9"/>
<dbReference type="EMBL" id="SJPZ01000008">
    <property type="protein sequence ID" value="TWU59536.1"/>
    <property type="molecule type" value="Genomic_DNA"/>
</dbReference>
<organism evidence="1 2">
    <name type="scientific">Crateriforma conspicua</name>
    <dbReference type="NCBI Taxonomy" id="2527996"/>
    <lineage>
        <taxon>Bacteria</taxon>
        <taxon>Pseudomonadati</taxon>
        <taxon>Planctomycetota</taxon>
        <taxon>Planctomycetia</taxon>
        <taxon>Planctomycetales</taxon>
        <taxon>Planctomycetaceae</taxon>
        <taxon>Crateriforma</taxon>
    </lineage>
</organism>
<evidence type="ECO:0000313" key="2">
    <source>
        <dbReference type="Proteomes" id="UP000316476"/>
    </source>
</evidence>
<dbReference type="InterPro" id="IPR029060">
    <property type="entry name" value="PIN-like_dom_sf"/>
</dbReference>
<sequence>MDLIYIETTVIGNVAGRIHADPDVASRQRATRTWWSSAGSRYQLAISQLVIDECSDGDPSAAQERLDVLDGLPLLAITDDARSLARLLTDEGAVPQSEPRDALHIAVSAVQRVQYLVTWNFKHIANATMRTKIEQTCRDAGFEPPIICTPPEIPGDSDD</sequence>
<dbReference type="Proteomes" id="UP000316476">
    <property type="component" value="Unassembled WGS sequence"/>
</dbReference>
<gene>
    <name evidence="1" type="ORF">V7x_55820</name>
</gene>
<name>A0A5C6FHM9_9PLAN</name>
<reference evidence="1 2" key="1">
    <citation type="submission" date="2019-02" db="EMBL/GenBank/DDBJ databases">
        <title>Deep-cultivation of Planctomycetes and their phenomic and genomic characterization uncovers novel biology.</title>
        <authorList>
            <person name="Wiegand S."/>
            <person name="Jogler M."/>
            <person name="Boedeker C."/>
            <person name="Pinto D."/>
            <person name="Vollmers J."/>
            <person name="Rivas-Marin E."/>
            <person name="Kohn T."/>
            <person name="Peeters S.H."/>
            <person name="Heuer A."/>
            <person name="Rast P."/>
            <person name="Oberbeckmann S."/>
            <person name="Bunk B."/>
            <person name="Jeske O."/>
            <person name="Meyerdierks A."/>
            <person name="Storesund J.E."/>
            <person name="Kallscheuer N."/>
            <person name="Luecker S."/>
            <person name="Lage O.M."/>
            <person name="Pohl T."/>
            <person name="Merkel B.J."/>
            <person name="Hornburger P."/>
            <person name="Mueller R.-W."/>
            <person name="Bruemmer F."/>
            <person name="Labrenz M."/>
            <person name="Spormann A.M."/>
            <person name="Op Den Camp H."/>
            <person name="Overmann J."/>
            <person name="Amann R."/>
            <person name="Jetten M.S.M."/>
            <person name="Mascher T."/>
            <person name="Medema M.H."/>
            <person name="Devos D.P."/>
            <person name="Kaster A.-K."/>
            <person name="Ovreas L."/>
            <person name="Rohde M."/>
            <person name="Galperin M.Y."/>
            <person name="Jogler C."/>
        </authorList>
    </citation>
    <scope>NUCLEOTIDE SEQUENCE [LARGE SCALE GENOMIC DNA]</scope>
    <source>
        <strain evidence="1 2">V7</strain>
    </source>
</reference>
<comment type="caution">
    <text evidence="1">The sequence shown here is derived from an EMBL/GenBank/DDBJ whole genome shotgun (WGS) entry which is preliminary data.</text>
</comment>